<keyword evidence="2" id="KW-1185">Reference proteome</keyword>
<organism evidence="1 2">
    <name type="scientific">Metabacillus halosaccharovorans</name>
    <dbReference type="NCBI Taxonomy" id="930124"/>
    <lineage>
        <taxon>Bacteria</taxon>
        <taxon>Bacillati</taxon>
        <taxon>Bacillota</taxon>
        <taxon>Bacilli</taxon>
        <taxon>Bacillales</taxon>
        <taxon>Bacillaceae</taxon>
        <taxon>Metabacillus</taxon>
    </lineage>
</organism>
<sequence>MSLSSTLYSIQNTISSRSNDVNEKIERLQKAKSEISSEQSILLQEIEKIKQPDLGKDWTGKRSEEFDEEREQAYTIMKNIGQYSYNSYQYTIESKINVLELERMALNTASALAHEAGDLVNMGEDAIDELSDRISDLKRRLF</sequence>
<comment type="caution">
    <text evidence="1">The sequence shown here is derived from an EMBL/GenBank/DDBJ whole genome shotgun (WGS) entry which is preliminary data.</text>
</comment>
<dbReference type="EMBL" id="JAOYEY010000038">
    <property type="protein sequence ID" value="MCV9886411.1"/>
    <property type="molecule type" value="Genomic_DNA"/>
</dbReference>
<dbReference type="InterPro" id="IPR031681">
    <property type="entry name" value="YwqH-like"/>
</dbReference>
<protein>
    <submittedName>
        <fullName evidence="1">DUF5082 domain-containing protein</fullName>
    </submittedName>
</protein>
<evidence type="ECO:0000313" key="1">
    <source>
        <dbReference type="EMBL" id="MCV9886411.1"/>
    </source>
</evidence>
<proteinExistence type="predicted"/>
<name>A0ABT3DHP7_9BACI</name>
<reference evidence="1 2" key="1">
    <citation type="submission" date="2022-10" db="EMBL/GenBank/DDBJ databases">
        <title>Draft genome assembly of moderately radiation resistant bacterium Metabacillus halosaccharovorans.</title>
        <authorList>
            <person name="Pal S."/>
            <person name="Gopinathan A."/>
        </authorList>
    </citation>
    <scope>NUCLEOTIDE SEQUENCE [LARGE SCALE GENOMIC DNA]</scope>
    <source>
        <strain evidence="1 2">VITHBRA001</strain>
    </source>
</reference>
<dbReference type="RefSeq" id="WP_078434671.1">
    <property type="nucleotide sequence ID" value="NZ_CP162630.1"/>
</dbReference>
<evidence type="ECO:0000313" key="2">
    <source>
        <dbReference type="Proteomes" id="UP001526147"/>
    </source>
</evidence>
<accession>A0ABT3DHP7</accession>
<dbReference type="Proteomes" id="UP001526147">
    <property type="component" value="Unassembled WGS sequence"/>
</dbReference>
<gene>
    <name evidence="1" type="ORF">OIH86_12255</name>
</gene>
<dbReference type="Pfam" id="PF16888">
    <property type="entry name" value="YwqH-like"/>
    <property type="match status" value="1"/>
</dbReference>